<accession>A0A0J7Y8U8</accession>
<protein>
    <submittedName>
        <fullName evidence="2">Uncharacterized protein</fullName>
    </submittedName>
</protein>
<feature type="region of interest" description="Disordered" evidence="1">
    <location>
        <begin position="1"/>
        <end position="30"/>
    </location>
</feature>
<sequence length="30" mass="3407">MTIQERLADWTPARTDSQHGDQFDGSEQGE</sequence>
<organism evidence="2 3">
    <name type="scientific">Novosphingobium barchaimii LL02</name>
    <dbReference type="NCBI Taxonomy" id="1114963"/>
    <lineage>
        <taxon>Bacteria</taxon>
        <taxon>Pseudomonadati</taxon>
        <taxon>Pseudomonadota</taxon>
        <taxon>Alphaproteobacteria</taxon>
        <taxon>Sphingomonadales</taxon>
        <taxon>Sphingomonadaceae</taxon>
        <taxon>Novosphingobium</taxon>
    </lineage>
</organism>
<name>A0A0J7Y8U8_9SPHN</name>
<dbReference type="Proteomes" id="UP000052268">
    <property type="component" value="Unassembled WGS sequence"/>
</dbReference>
<comment type="caution">
    <text evidence="2">The sequence shown here is derived from an EMBL/GenBank/DDBJ whole genome shotgun (WGS) entry which is preliminary data.</text>
</comment>
<proteinExistence type="predicted"/>
<gene>
    <name evidence="2" type="ORF">V474_07960</name>
</gene>
<reference evidence="2 3" key="1">
    <citation type="journal article" date="2015" name="G3 (Bethesda)">
        <title>Insights into Ongoing Evolution of the Hexachlorocyclohexane Catabolic Pathway from Comparative Genomics of Ten Sphingomonadaceae Strains.</title>
        <authorList>
            <person name="Pearce S.L."/>
            <person name="Oakeshott J.G."/>
            <person name="Pandey G."/>
        </authorList>
    </citation>
    <scope>NUCLEOTIDE SEQUENCE [LARGE SCALE GENOMIC DNA]</scope>
    <source>
        <strain evidence="2 3">LL02</strain>
    </source>
</reference>
<keyword evidence="3" id="KW-1185">Reference proteome</keyword>
<evidence type="ECO:0000256" key="1">
    <source>
        <dbReference type="SAM" id="MobiDB-lite"/>
    </source>
</evidence>
<dbReference type="AlphaFoldDB" id="A0A0J7Y8U8"/>
<evidence type="ECO:0000313" key="3">
    <source>
        <dbReference type="Proteomes" id="UP000052268"/>
    </source>
</evidence>
<evidence type="ECO:0000313" key="2">
    <source>
        <dbReference type="EMBL" id="KMS60007.1"/>
    </source>
</evidence>
<dbReference type="PATRIC" id="fig|1114963.3.peg.492"/>
<dbReference type="EMBL" id="JACU01000002">
    <property type="protein sequence ID" value="KMS60007.1"/>
    <property type="molecule type" value="Genomic_DNA"/>
</dbReference>